<gene>
    <name evidence="3" type="ORF">SAMEA3906486_04884</name>
</gene>
<sequence length="450" mass="49170">MPIPTASPSQPWFQLHRRAARVAALALLPLALAACGGSDDDDEVADDTPVTQPTPEAPAPGDTRNQAYLKAAEGDILKVKIKELIPTQPSLGYDQIYYKLGRWQGDFDRPTWTADPDSQLDYINDTVGKKFGDYCEDTGQHDFGGFATIAEARAATLADLSSFQCDSEPGADPDDKAVMKTVVIGYDGNLYLTDGHHSFSALREIFDGGPELDVYVRVSANYSDIATKEAFWQKMVDQKQAWLVDGDNNPITVDQLPTRLGMANDTEPGGMSEDKYRSLVYFTRDIAYKQGDLPEFAEFLWGDWIRRQQQVMGTQIRVLPYYALSSTTTAGLTDVLAKSTIEESATTPGTYEAVAGDSNISYSAAVRDVTLQMMKLSGTDVVYGDYTAASLGHITLGADADETDDALTELDELSRGDVKNNGESRKAGKLWYSAHYRTCGKPAAGTCWGY</sequence>
<protein>
    <submittedName>
        <fullName evidence="3">Lipoprotein</fullName>
    </submittedName>
</protein>
<dbReference type="STRING" id="288768.SAMEA3906486_04884"/>
<organism evidence="3 4">
    <name type="scientific">Bordetella ansorpii</name>
    <dbReference type="NCBI Taxonomy" id="288768"/>
    <lineage>
        <taxon>Bacteria</taxon>
        <taxon>Pseudomonadati</taxon>
        <taxon>Pseudomonadota</taxon>
        <taxon>Betaproteobacteria</taxon>
        <taxon>Burkholderiales</taxon>
        <taxon>Alcaligenaceae</taxon>
        <taxon>Bordetella</taxon>
    </lineage>
</organism>
<keyword evidence="4" id="KW-1185">Reference proteome</keyword>
<dbReference type="SUPFAM" id="SSF110849">
    <property type="entry name" value="ParB/Sulfiredoxin"/>
    <property type="match status" value="1"/>
</dbReference>
<dbReference type="EMBL" id="FKIF01000009">
    <property type="protein sequence ID" value="SAI73851.1"/>
    <property type="molecule type" value="Genomic_DNA"/>
</dbReference>
<dbReference type="RefSeq" id="WP_082853261.1">
    <property type="nucleotide sequence ID" value="NZ_FKIF01000009.1"/>
</dbReference>
<feature type="chain" id="PRO_5007616593" evidence="2">
    <location>
        <begin position="34"/>
        <end position="450"/>
    </location>
</feature>
<reference evidence="3 4" key="1">
    <citation type="submission" date="2016-04" db="EMBL/GenBank/DDBJ databases">
        <authorList>
            <consortium name="Pathogen Informatics"/>
        </authorList>
    </citation>
    <scope>NUCLEOTIDE SEQUENCE [LARGE SCALE GENOMIC DNA]</scope>
    <source>
        <strain evidence="3 4">H050680373</strain>
    </source>
</reference>
<dbReference type="AlphaFoldDB" id="A0A157SU43"/>
<dbReference type="CDD" id="cd16390">
    <property type="entry name" value="ParB_N_Srx_like"/>
    <property type="match status" value="1"/>
</dbReference>
<feature type="signal peptide" evidence="2">
    <location>
        <begin position="1"/>
        <end position="33"/>
    </location>
</feature>
<dbReference type="Pfam" id="PF08857">
    <property type="entry name" value="ParBc_2"/>
    <property type="match status" value="1"/>
</dbReference>
<dbReference type="Proteomes" id="UP000076848">
    <property type="component" value="Unassembled WGS sequence"/>
</dbReference>
<evidence type="ECO:0000313" key="3">
    <source>
        <dbReference type="EMBL" id="SAI73851.1"/>
    </source>
</evidence>
<feature type="region of interest" description="Disordered" evidence="1">
    <location>
        <begin position="38"/>
        <end position="64"/>
    </location>
</feature>
<accession>A0A157SU43</accession>
<name>A0A157SU43_9BORD</name>
<evidence type="ECO:0000256" key="2">
    <source>
        <dbReference type="SAM" id="SignalP"/>
    </source>
</evidence>
<proteinExistence type="predicted"/>
<keyword evidence="3" id="KW-0449">Lipoprotein</keyword>
<keyword evidence="2" id="KW-0732">Signal</keyword>
<dbReference type="InterPro" id="IPR014956">
    <property type="entry name" value="ParBc_2"/>
</dbReference>
<dbReference type="Gene3D" id="3.90.1530.10">
    <property type="entry name" value="Conserved hypothetical protein from pyrococcus furiosus pfu- 392566-001, ParB domain"/>
    <property type="match status" value="1"/>
</dbReference>
<evidence type="ECO:0000256" key="1">
    <source>
        <dbReference type="SAM" id="MobiDB-lite"/>
    </source>
</evidence>
<dbReference type="OrthoDB" id="323572at2"/>
<dbReference type="InterPro" id="IPR036086">
    <property type="entry name" value="ParB/Sulfiredoxin_sf"/>
</dbReference>
<evidence type="ECO:0000313" key="4">
    <source>
        <dbReference type="Proteomes" id="UP000076848"/>
    </source>
</evidence>